<dbReference type="STRING" id="78410.A0A0P7B2Z9"/>
<organism evidence="1 2">
    <name type="scientific">Neonectria ditissima</name>
    <dbReference type="NCBI Taxonomy" id="78410"/>
    <lineage>
        <taxon>Eukaryota</taxon>
        <taxon>Fungi</taxon>
        <taxon>Dikarya</taxon>
        <taxon>Ascomycota</taxon>
        <taxon>Pezizomycotina</taxon>
        <taxon>Sordariomycetes</taxon>
        <taxon>Hypocreomycetidae</taxon>
        <taxon>Hypocreales</taxon>
        <taxon>Nectriaceae</taxon>
        <taxon>Neonectria</taxon>
    </lineage>
</organism>
<reference evidence="1 2" key="1">
    <citation type="submission" date="2015-09" db="EMBL/GenBank/DDBJ databases">
        <title>Draft genome of a European isolate of the apple canker pathogen Neonectria ditissima.</title>
        <authorList>
            <person name="Gomez-Cortecero A."/>
            <person name="Harrison R.J."/>
            <person name="Armitage A.D."/>
        </authorList>
    </citation>
    <scope>NUCLEOTIDE SEQUENCE [LARGE SCALE GENOMIC DNA]</scope>
    <source>
        <strain evidence="1 2">R09/05</strain>
    </source>
</reference>
<evidence type="ECO:0000313" key="1">
    <source>
        <dbReference type="EMBL" id="KPM35821.1"/>
    </source>
</evidence>
<proteinExistence type="predicted"/>
<protein>
    <submittedName>
        <fullName evidence="1">Uncharacterized protein</fullName>
    </submittedName>
</protein>
<dbReference type="Pfam" id="PF21858">
    <property type="entry name" value="DUF6914"/>
    <property type="match status" value="1"/>
</dbReference>
<dbReference type="InterPro" id="IPR054208">
    <property type="entry name" value="DUF6914"/>
</dbReference>
<dbReference type="AlphaFoldDB" id="A0A0P7B2Z9"/>
<keyword evidence="2" id="KW-1185">Reference proteome</keyword>
<evidence type="ECO:0000313" key="2">
    <source>
        <dbReference type="Proteomes" id="UP000050424"/>
    </source>
</evidence>
<sequence length="177" mass="20539">MVQLVAVALYDRGHFSRGNARRLFGYEAYHWGIVVMPEDSEEQDYRAYDATDISEINPVTFRLSNPTMDWWYRVTENTESVVNPRLLGRIVIGQVPDGTSSAELREFFGRVRLPVKNTDPQQSCVTWTVDAIRALQTQGWGWEFELDQFKGWALSYADDRIREDSKEPSVKYYSVQD</sequence>
<dbReference type="EMBL" id="LKCW01000231">
    <property type="protein sequence ID" value="KPM35821.1"/>
    <property type="molecule type" value="Genomic_DNA"/>
</dbReference>
<accession>A0A0P7B2Z9</accession>
<comment type="caution">
    <text evidence="1">The sequence shown here is derived from an EMBL/GenBank/DDBJ whole genome shotgun (WGS) entry which is preliminary data.</text>
</comment>
<name>A0A0P7B2Z9_9HYPO</name>
<dbReference type="Proteomes" id="UP000050424">
    <property type="component" value="Unassembled WGS sequence"/>
</dbReference>
<dbReference type="OrthoDB" id="4924482at2759"/>
<gene>
    <name evidence="1" type="ORF">AK830_g10754</name>
</gene>